<sequence length="314" mass="33568">MKLKRSFALVLSLVIVAAGLTACGSKKTAATGGDNAPAATEAATEGATEAAATEAATETPAENVTVTLGVVGSVYEELWAPAKEKLASEGIDLKIQQFSDYTTPNNALANGEIDLNAFQHHIYLDTEIQNNGYKIEPIGYTFIIPLNLYSSKVKSVGDIKDGDTVAIPNDVTNGGRALKVLAAAKLITLKDSANFSPTVEDIETYNVKIKIKELAANTIPSALPDVTAAIINGNFALDFGLKTGDAIFADTSLTEEKYWNLIAAKSADLEDQSKVDTFKKVVQAFQTAETEKIFNDKFGGYFIKEGWDQDLLSK</sequence>
<dbReference type="OrthoDB" id="9812878at2"/>
<protein>
    <submittedName>
        <fullName evidence="8">D-methionine transport system substrate-binding protein</fullName>
    </submittedName>
</protein>
<evidence type="ECO:0000256" key="1">
    <source>
        <dbReference type="ARBA" id="ARBA00004635"/>
    </source>
</evidence>
<comment type="subcellular location">
    <subcellularLocation>
        <location evidence="1">Membrane</location>
        <topology evidence="1">Lipid-anchor</topology>
    </subcellularLocation>
</comment>
<proteinExistence type="inferred from homology"/>
<dbReference type="InterPro" id="IPR004872">
    <property type="entry name" value="Lipoprotein_NlpA"/>
</dbReference>
<feature type="chain" id="PRO_5039441467" evidence="7">
    <location>
        <begin position="18"/>
        <end position="314"/>
    </location>
</feature>
<dbReference type="Proteomes" id="UP000184386">
    <property type="component" value="Unassembled WGS sequence"/>
</dbReference>
<evidence type="ECO:0000256" key="4">
    <source>
        <dbReference type="ARBA" id="ARBA00023136"/>
    </source>
</evidence>
<organism evidence="8 9">
    <name type="scientific">Anaerocolumna jejuensis DSM 15929</name>
    <dbReference type="NCBI Taxonomy" id="1121322"/>
    <lineage>
        <taxon>Bacteria</taxon>
        <taxon>Bacillati</taxon>
        <taxon>Bacillota</taxon>
        <taxon>Clostridia</taxon>
        <taxon>Lachnospirales</taxon>
        <taxon>Lachnospiraceae</taxon>
        <taxon>Anaerocolumna</taxon>
    </lineage>
</organism>
<dbReference type="Pfam" id="PF03180">
    <property type="entry name" value="Lipoprotein_9"/>
    <property type="match status" value="1"/>
</dbReference>
<dbReference type="PANTHER" id="PTHR30429:SF1">
    <property type="entry name" value="D-METHIONINE-BINDING LIPOPROTEIN METQ-RELATED"/>
    <property type="match status" value="1"/>
</dbReference>
<keyword evidence="3 7" id="KW-0732">Signal</keyword>
<dbReference type="EMBL" id="FRAC01000021">
    <property type="protein sequence ID" value="SHK98897.1"/>
    <property type="molecule type" value="Genomic_DNA"/>
</dbReference>
<evidence type="ECO:0000256" key="6">
    <source>
        <dbReference type="ARBA" id="ARBA00023288"/>
    </source>
</evidence>
<dbReference type="STRING" id="1121322.SAMN02745136_03815"/>
<keyword evidence="9" id="KW-1185">Reference proteome</keyword>
<reference evidence="8 9" key="1">
    <citation type="submission" date="2016-11" db="EMBL/GenBank/DDBJ databases">
        <authorList>
            <person name="Jaros S."/>
            <person name="Januszkiewicz K."/>
            <person name="Wedrychowicz H."/>
        </authorList>
    </citation>
    <scope>NUCLEOTIDE SEQUENCE [LARGE SCALE GENOMIC DNA]</scope>
    <source>
        <strain evidence="8 9">DSM 15929</strain>
    </source>
</reference>
<dbReference type="AlphaFoldDB" id="A0A1M6WYU2"/>
<feature type="signal peptide" evidence="7">
    <location>
        <begin position="1"/>
        <end position="17"/>
    </location>
</feature>
<dbReference type="Gene3D" id="3.40.190.10">
    <property type="entry name" value="Periplasmic binding protein-like II"/>
    <property type="match status" value="2"/>
</dbReference>
<dbReference type="PANTHER" id="PTHR30429">
    <property type="entry name" value="D-METHIONINE-BINDING LIPOPROTEIN METQ"/>
    <property type="match status" value="1"/>
</dbReference>
<dbReference type="PROSITE" id="PS51257">
    <property type="entry name" value="PROKAR_LIPOPROTEIN"/>
    <property type="match status" value="1"/>
</dbReference>
<dbReference type="RefSeq" id="WP_073278437.1">
    <property type="nucleotide sequence ID" value="NZ_FRAC01000021.1"/>
</dbReference>
<evidence type="ECO:0000256" key="2">
    <source>
        <dbReference type="ARBA" id="ARBA00008973"/>
    </source>
</evidence>
<dbReference type="GO" id="GO:0016020">
    <property type="term" value="C:membrane"/>
    <property type="evidence" value="ECO:0007669"/>
    <property type="project" value="UniProtKB-SubCell"/>
</dbReference>
<name>A0A1M6WYU2_9FIRM</name>
<keyword evidence="4" id="KW-0472">Membrane</keyword>
<comment type="similarity">
    <text evidence="2">Belongs to the NlpA lipoprotein family.</text>
</comment>
<evidence type="ECO:0000256" key="7">
    <source>
        <dbReference type="SAM" id="SignalP"/>
    </source>
</evidence>
<evidence type="ECO:0000313" key="9">
    <source>
        <dbReference type="Proteomes" id="UP000184386"/>
    </source>
</evidence>
<keyword evidence="6" id="KW-0449">Lipoprotein</keyword>
<evidence type="ECO:0000256" key="5">
    <source>
        <dbReference type="ARBA" id="ARBA00023139"/>
    </source>
</evidence>
<accession>A0A1M6WYU2</accession>
<keyword evidence="5" id="KW-0564">Palmitate</keyword>
<gene>
    <name evidence="8" type="ORF">SAMN02745136_03815</name>
</gene>
<evidence type="ECO:0000313" key="8">
    <source>
        <dbReference type="EMBL" id="SHK98897.1"/>
    </source>
</evidence>
<dbReference type="SUPFAM" id="SSF53850">
    <property type="entry name" value="Periplasmic binding protein-like II"/>
    <property type="match status" value="1"/>
</dbReference>
<evidence type="ECO:0000256" key="3">
    <source>
        <dbReference type="ARBA" id="ARBA00022729"/>
    </source>
</evidence>